<dbReference type="PANTHER" id="PTHR47551">
    <property type="entry name" value="TUBULIN--TYROSINE LIGASE PBY1-RELATED"/>
    <property type="match status" value="1"/>
</dbReference>
<dbReference type="Gene3D" id="3.30.470.20">
    <property type="entry name" value="ATP-grasp fold, B domain"/>
    <property type="match status" value="1"/>
</dbReference>
<dbReference type="AlphaFoldDB" id="A0A0M0JHQ1"/>
<dbReference type="PANTHER" id="PTHR47551:SF1">
    <property type="entry name" value="TUBULIN--TYROSINE LIGASE PBY1-RELATED"/>
    <property type="match status" value="1"/>
</dbReference>
<dbReference type="InterPro" id="IPR001611">
    <property type="entry name" value="Leu-rich_rpt"/>
</dbReference>
<dbReference type="PROSITE" id="PS51221">
    <property type="entry name" value="TTL"/>
    <property type="match status" value="1"/>
</dbReference>
<reference evidence="3" key="1">
    <citation type="journal article" date="2015" name="PLoS Genet.">
        <title>Genome Sequence and Transcriptome Analyses of Chrysochromulina tobin: Metabolic Tools for Enhanced Algal Fitness in the Prominent Order Prymnesiales (Haptophyceae).</title>
        <authorList>
            <person name="Hovde B.T."/>
            <person name="Deodato C.R."/>
            <person name="Hunsperger H.M."/>
            <person name="Ryken S.A."/>
            <person name="Yost W."/>
            <person name="Jha R.K."/>
            <person name="Patterson J."/>
            <person name="Monnat R.J. Jr."/>
            <person name="Barlow S.B."/>
            <person name="Starkenburg S.R."/>
            <person name="Cattolico R.A."/>
        </authorList>
    </citation>
    <scope>NUCLEOTIDE SEQUENCE</scope>
    <source>
        <strain evidence="3">CCMP291</strain>
    </source>
</reference>
<comment type="caution">
    <text evidence="2">The sequence shown here is derived from an EMBL/GenBank/DDBJ whole genome shotgun (WGS) entry which is preliminary data.</text>
</comment>
<dbReference type="InterPro" id="IPR032675">
    <property type="entry name" value="LRR_dom_sf"/>
</dbReference>
<organism evidence="2 3">
    <name type="scientific">Chrysochromulina tobinii</name>
    <dbReference type="NCBI Taxonomy" id="1460289"/>
    <lineage>
        <taxon>Eukaryota</taxon>
        <taxon>Haptista</taxon>
        <taxon>Haptophyta</taxon>
        <taxon>Prymnesiophyceae</taxon>
        <taxon>Prymnesiales</taxon>
        <taxon>Chrysochromulinaceae</taxon>
        <taxon>Chrysochromulina</taxon>
    </lineage>
</organism>
<evidence type="ECO:0000256" key="1">
    <source>
        <dbReference type="SAM" id="MobiDB-lite"/>
    </source>
</evidence>
<dbReference type="Proteomes" id="UP000037460">
    <property type="component" value="Unassembled WGS sequence"/>
</dbReference>
<dbReference type="EMBL" id="JWZX01002888">
    <property type="protein sequence ID" value="KOO26126.1"/>
    <property type="molecule type" value="Genomic_DNA"/>
</dbReference>
<dbReference type="SUPFAM" id="SSF52047">
    <property type="entry name" value="RNI-like"/>
    <property type="match status" value="1"/>
</dbReference>
<feature type="region of interest" description="Disordered" evidence="1">
    <location>
        <begin position="1"/>
        <end position="29"/>
    </location>
</feature>
<dbReference type="SUPFAM" id="SSF56059">
    <property type="entry name" value="Glutathione synthetase ATP-binding domain-like"/>
    <property type="match status" value="1"/>
</dbReference>
<proteinExistence type="predicted"/>
<dbReference type="OrthoDB" id="202825at2759"/>
<feature type="non-terminal residue" evidence="2">
    <location>
        <position position="920"/>
    </location>
</feature>
<protein>
    <submittedName>
        <fullName evidence="2">Ttl domain-containing protein</fullName>
    </submittedName>
</protein>
<sequence>MEPQPSARSRSQHSGGGSSHRNHDAKGQANFDAVPDLVLLRMKGQVDNSNEIVDLEGYEDSRLGDNEIKVLVRMIAEGDLVAKRRSEAALKAQSIFERSREAPTLAELSNHNPFALEATEQDAREEAEWERASCVVWPDELYALWAEDHKRSLSEQMDDNYQLPSYRFTPRSQRAYEAKKRALRHRKRPSRAKALLRTALRRHTMQQKALLWEAASLSLECEEQGKGCKHLSLQHNSLGPRSAAYLGELIRKSLTLQTLSLGCCPIGDAGAALLGRALPRTHSLLTLGLQECNITSIGCRHLAMGVGRCDQGVAQLSLALDYKEDARDPKSRTCFLQNLGLELNEITSKSADALAIALALDGCPLRCLRLQHNALGDLGVSALAQSLYLNKTLTKLQLRDVNVQSAGCAALAAALDTNCREPDQGLRILCLEENYFTVNSTKELVMAWQRSNLFSLSLDLQHGGEYTKPHTAEELSKIHTLTMTSPPAAFGRSPPYAPPPPPVVHALLPQSTLHVAKLAAAEAEFPAVLSSRLHCVLSLPPPPPPPPPKRPPTAVVSLSVPYTAAAVTRALITSGWHVLSATSSAAATATLWWCDFGSVAWDEVLAAKTTASAQYLKTGLVRKADLLHHMRKHKVASRWPVTIVADIENAEDIAEFAAGWCRVCATGGPTDDASLWMLKPSRANRGEGIAVLCSGDEAGLRRALALYPRHRDWLLQHYVPPLLLPSTLTPLAMRDPSASPEGEHRGARGSLKFHLRLHVLALGALSVWVHDAPLVLLASEPWSPPTASIVVPPRHSPSGQVGHRGVDGLCAGDSPELDRVCRETSLLAHLTNHAQQEHGAAYDERLHTRTLAEAFEPAFAASLLEQCRSIAADAFTPFRRSSAAFFPLPHCFELFGFDVAVDPQGRGWLLEVNSGPDLSL</sequence>
<name>A0A0M0JHQ1_9EUKA</name>
<dbReference type="InterPro" id="IPR004344">
    <property type="entry name" value="TTL/TTLL_fam"/>
</dbReference>
<dbReference type="InterPro" id="IPR027746">
    <property type="entry name" value="TTL"/>
</dbReference>
<dbReference type="Pfam" id="PF03133">
    <property type="entry name" value="TTL"/>
    <property type="match status" value="2"/>
</dbReference>
<keyword evidence="3" id="KW-1185">Reference proteome</keyword>
<evidence type="ECO:0000313" key="3">
    <source>
        <dbReference type="Proteomes" id="UP000037460"/>
    </source>
</evidence>
<gene>
    <name evidence="2" type="ORF">Ctob_012076</name>
</gene>
<feature type="compositionally biased region" description="Low complexity" evidence="1">
    <location>
        <begin position="1"/>
        <end position="13"/>
    </location>
</feature>
<dbReference type="GO" id="GO:0000932">
    <property type="term" value="C:P-body"/>
    <property type="evidence" value="ECO:0007669"/>
    <property type="project" value="TreeGrafter"/>
</dbReference>
<evidence type="ECO:0000313" key="2">
    <source>
        <dbReference type="EMBL" id="KOO26126.1"/>
    </source>
</evidence>
<accession>A0A0M0JHQ1</accession>
<dbReference type="Gene3D" id="3.80.10.10">
    <property type="entry name" value="Ribonuclease Inhibitor"/>
    <property type="match status" value="2"/>
</dbReference>
<dbReference type="Pfam" id="PF13516">
    <property type="entry name" value="LRR_6"/>
    <property type="match status" value="2"/>
</dbReference>
<dbReference type="SMART" id="SM00368">
    <property type="entry name" value="LRR_RI"/>
    <property type="match status" value="6"/>
</dbReference>